<dbReference type="Pfam" id="PF00270">
    <property type="entry name" value="DEAD"/>
    <property type="match status" value="1"/>
</dbReference>
<evidence type="ECO:0000259" key="1">
    <source>
        <dbReference type="Pfam" id="PF00270"/>
    </source>
</evidence>
<evidence type="ECO:0000313" key="3">
    <source>
        <dbReference type="Proteomes" id="UP001215598"/>
    </source>
</evidence>
<gene>
    <name evidence="2" type="ORF">B0H16DRAFT_1761928</name>
</gene>
<dbReference type="SUPFAM" id="SSF52540">
    <property type="entry name" value="P-loop containing nucleoside triphosphate hydrolases"/>
    <property type="match status" value="1"/>
</dbReference>
<evidence type="ECO:0000313" key="2">
    <source>
        <dbReference type="EMBL" id="KAJ7737945.1"/>
    </source>
</evidence>
<comment type="caution">
    <text evidence="2">The sequence shown here is derived from an EMBL/GenBank/DDBJ whole genome shotgun (WGS) entry which is preliminary data.</text>
</comment>
<dbReference type="AlphaFoldDB" id="A0AAD7MYM3"/>
<dbReference type="EMBL" id="JARKIB010000114">
    <property type="protein sequence ID" value="KAJ7737945.1"/>
    <property type="molecule type" value="Genomic_DNA"/>
</dbReference>
<dbReference type="Gene3D" id="3.40.50.300">
    <property type="entry name" value="P-loop containing nucleotide triphosphate hydrolases"/>
    <property type="match status" value="2"/>
</dbReference>
<dbReference type="GO" id="GO:0003676">
    <property type="term" value="F:nucleic acid binding"/>
    <property type="evidence" value="ECO:0007669"/>
    <property type="project" value="InterPro"/>
</dbReference>
<keyword evidence="3" id="KW-1185">Reference proteome</keyword>
<organism evidence="2 3">
    <name type="scientific">Mycena metata</name>
    <dbReference type="NCBI Taxonomy" id="1033252"/>
    <lineage>
        <taxon>Eukaryota</taxon>
        <taxon>Fungi</taxon>
        <taxon>Dikarya</taxon>
        <taxon>Basidiomycota</taxon>
        <taxon>Agaricomycotina</taxon>
        <taxon>Agaricomycetes</taxon>
        <taxon>Agaricomycetidae</taxon>
        <taxon>Agaricales</taxon>
        <taxon>Marasmiineae</taxon>
        <taxon>Mycenaceae</taxon>
        <taxon>Mycena</taxon>
    </lineage>
</organism>
<reference evidence="2" key="1">
    <citation type="submission" date="2023-03" db="EMBL/GenBank/DDBJ databases">
        <title>Massive genome expansion in bonnet fungi (Mycena s.s.) driven by repeated elements and novel gene families across ecological guilds.</title>
        <authorList>
            <consortium name="Lawrence Berkeley National Laboratory"/>
            <person name="Harder C.B."/>
            <person name="Miyauchi S."/>
            <person name="Viragh M."/>
            <person name="Kuo A."/>
            <person name="Thoen E."/>
            <person name="Andreopoulos B."/>
            <person name="Lu D."/>
            <person name="Skrede I."/>
            <person name="Drula E."/>
            <person name="Henrissat B."/>
            <person name="Morin E."/>
            <person name="Kohler A."/>
            <person name="Barry K."/>
            <person name="LaButti K."/>
            <person name="Morin E."/>
            <person name="Salamov A."/>
            <person name="Lipzen A."/>
            <person name="Mereny Z."/>
            <person name="Hegedus B."/>
            <person name="Baldrian P."/>
            <person name="Stursova M."/>
            <person name="Weitz H."/>
            <person name="Taylor A."/>
            <person name="Grigoriev I.V."/>
            <person name="Nagy L.G."/>
            <person name="Martin F."/>
            <person name="Kauserud H."/>
        </authorList>
    </citation>
    <scope>NUCLEOTIDE SEQUENCE</scope>
    <source>
        <strain evidence="2">CBHHK182m</strain>
    </source>
</reference>
<dbReference type="InterPro" id="IPR011545">
    <property type="entry name" value="DEAD/DEAH_box_helicase_dom"/>
</dbReference>
<proteinExistence type="predicted"/>
<dbReference type="InterPro" id="IPR027417">
    <property type="entry name" value="P-loop_NTPase"/>
</dbReference>
<feature type="domain" description="DEAD/DEAH-box helicase" evidence="1">
    <location>
        <begin position="32"/>
        <end position="70"/>
    </location>
</feature>
<name>A0AAD7MYM3_9AGAR</name>
<protein>
    <recommendedName>
        <fullName evidence="1">DEAD/DEAH-box helicase domain-containing protein</fullName>
    </recommendedName>
</protein>
<dbReference type="Proteomes" id="UP001215598">
    <property type="component" value="Unassembled WGS sequence"/>
</dbReference>
<sequence>MAPTLRWQSSTGRNTISEIVKKLLPEWTSGLRPVQEELVSDILDSDDVLCCTATGDGKSCAFYIPILVLSEYNTNRAEYPSGLPTRPNPRILCVPSPEYNEETIRLIDEDPELQIILATIAFANGINASSLLASVTVGSSGSSDTTYQEKGRVCRKAGARGRGVLLVSKSSIAQALKFLKTLPSTSSPQPKKKGVGKLTSSELMTCEKAELITEAHCYNAFWNRLYQNPPLETSTLDCITTNRPLPCELCRVRTNKTLLFPAPDSAPNFPPLTPLTAPKPPARVPKKLKLTRKERESGEKKLKRFRDVLGVTEQRMGRFLEHPRIMFLPYPFVRLF</sequence>
<dbReference type="GO" id="GO:0005524">
    <property type="term" value="F:ATP binding"/>
    <property type="evidence" value="ECO:0007669"/>
    <property type="project" value="InterPro"/>
</dbReference>
<accession>A0AAD7MYM3</accession>